<comment type="caution">
    <text evidence="2">The sequence shown here is derived from an EMBL/GenBank/DDBJ whole genome shotgun (WGS) entry which is preliminary data.</text>
</comment>
<comment type="similarity">
    <text evidence="1">Belongs to the class-IV pyridoxal-phosphate-dependent aminotransferase family.</text>
</comment>
<evidence type="ECO:0000313" key="2">
    <source>
        <dbReference type="EMBL" id="KAL0068532.1"/>
    </source>
</evidence>
<dbReference type="Pfam" id="PF01063">
    <property type="entry name" value="Aminotran_4"/>
    <property type="match status" value="1"/>
</dbReference>
<dbReference type="InterPro" id="IPR036038">
    <property type="entry name" value="Aminotransferase-like"/>
</dbReference>
<dbReference type="PANTHER" id="PTHR42743">
    <property type="entry name" value="AMINO-ACID AMINOTRANSFERASE"/>
    <property type="match status" value="1"/>
</dbReference>
<dbReference type="EC" id="4.1.3.38" evidence="2"/>
<gene>
    <name evidence="2" type="primary">ABZ2</name>
    <name evidence="2" type="ORF">AAF712_004246</name>
</gene>
<dbReference type="GO" id="GO:0008696">
    <property type="term" value="F:4-amino-4-deoxychorismate lyase activity"/>
    <property type="evidence" value="ECO:0007669"/>
    <property type="project" value="UniProtKB-EC"/>
</dbReference>
<keyword evidence="2" id="KW-0456">Lyase</keyword>
<dbReference type="InterPro" id="IPR043132">
    <property type="entry name" value="BCAT-like_C"/>
</dbReference>
<dbReference type="Gene3D" id="3.20.10.10">
    <property type="entry name" value="D-amino Acid Aminotransferase, subunit A, domain 2"/>
    <property type="match status" value="1"/>
</dbReference>
<organism evidence="2 3">
    <name type="scientific">Marasmius tenuissimus</name>
    <dbReference type="NCBI Taxonomy" id="585030"/>
    <lineage>
        <taxon>Eukaryota</taxon>
        <taxon>Fungi</taxon>
        <taxon>Dikarya</taxon>
        <taxon>Basidiomycota</taxon>
        <taxon>Agaricomycotina</taxon>
        <taxon>Agaricomycetes</taxon>
        <taxon>Agaricomycetidae</taxon>
        <taxon>Agaricales</taxon>
        <taxon>Marasmiineae</taxon>
        <taxon>Marasmiaceae</taxon>
        <taxon>Marasmius</taxon>
    </lineage>
</organism>
<dbReference type="EMBL" id="JBBXMP010000017">
    <property type="protein sequence ID" value="KAL0068532.1"/>
    <property type="molecule type" value="Genomic_DNA"/>
</dbReference>
<dbReference type="SUPFAM" id="SSF56752">
    <property type="entry name" value="D-aminoacid aminotransferase-like PLP-dependent enzymes"/>
    <property type="match status" value="1"/>
</dbReference>
<accession>A0ABR3A7L0</accession>
<evidence type="ECO:0000256" key="1">
    <source>
        <dbReference type="ARBA" id="ARBA00009320"/>
    </source>
</evidence>
<keyword evidence="3" id="KW-1185">Reference proteome</keyword>
<name>A0ABR3A7L0_9AGAR</name>
<proteinExistence type="inferred from homology"/>
<dbReference type="InterPro" id="IPR050571">
    <property type="entry name" value="Class-IV_PLP-Dep_Aminotrnsfr"/>
</dbReference>
<protein>
    <submittedName>
        <fullName evidence="2">Aminodeoxychorismate lyase</fullName>
        <ecNumber evidence="2">4.1.3.38</ecNumber>
    </submittedName>
</protein>
<dbReference type="InterPro" id="IPR001544">
    <property type="entry name" value="Aminotrans_IV"/>
</dbReference>
<reference evidence="2 3" key="1">
    <citation type="submission" date="2024-05" db="EMBL/GenBank/DDBJ databases">
        <title>A draft genome resource for the thread blight pathogen Marasmius tenuissimus strain MS-2.</title>
        <authorList>
            <person name="Yulfo-Soto G.E."/>
            <person name="Baruah I.K."/>
            <person name="Amoako-Attah I."/>
            <person name="Bukari Y."/>
            <person name="Meinhardt L.W."/>
            <person name="Bailey B.A."/>
            <person name="Cohen S.P."/>
        </authorList>
    </citation>
    <scope>NUCLEOTIDE SEQUENCE [LARGE SCALE GENOMIC DNA]</scope>
    <source>
        <strain evidence="2 3">MS-2</strain>
    </source>
</reference>
<sequence length="264" mass="29554">MYQLLSSTRYDEFLLSLAWNNNSKDNDTPSPFLQLPYHHDRLLEAAKRHGWNISLSYLDFKKRCWEAIETTNSSKSNESLKVRITLSSSGLLDMTTSPVPPLTEDPTSDSFFLPPSESESGTEEFTLIMDTSPTPSSLFTSTKTTQRSHYDAARARAGLQSYADPIDVLLYNEEGMITETSITNVAFYRGGGWVTPVSRTGCLEGVMRTWLLERGRIKEDVVTKESVEDGEEVLVFNGVAGCRRARIKLNRASTFLPFSPTVSV</sequence>
<dbReference type="PANTHER" id="PTHR42743:SF11">
    <property type="entry name" value="AMINODEOXYCHORISMATE LYASE"/>
    <property type="match status" value="1"/>
</dbReference>
<dbReference type="Proteomes" id="UP001437256">
    <property type="component" value="Unassembled WGS sequence"/>
</dbReference>
<evidence type="ECO:0000313" key="3">
    <source>
        <dbReference type="Proteomes" id="UP001437256"/>
    </source>
</evidence>